<feature type="non-terminal residue" evidence="2">
    <location>
        <position position="1"/>
    </location>
</feature>
<dbReference type="Gene3D" id="3.40.50.300">
    <property type="entry name" value="P-loop containing nucleotide triphosphate hydrolases"/>
    <property type="match status" value="1"/>
</dbReference>
<keyword evidence="2" id="KW-0418">Kinase</keyword>
<feature type="domain" description="tRNA ligase kinase" evidence="1">
    <location>
        <begin position="20"/>
        <end position="170"/>
    </location>
</feature>
<keyword evidence="2" id="KW-0808">Transferase</keyword>
<evidence type="ECO:0000313" key="2">
    <source>
        <dbReference type="EMBL" id="KAH9000444.1"/>
    </source>
</evidence>
<evidence type="ECO:0000259" key="1">
    <source>
        <dbReference type="Pfam" id="PF08303"/>
    </source>
</evidence>
<dbReference type="GO" id="GO:0016301">
    <property type="term" value="F:kinase activity"/>
    <property type="evidence" value="ECO:0007669"/>
    <property type="project" value="UniProtKB-KW"/>
</dbReference>
<dbReference type="AlphaFoldDB" id="A0AAD4LPV2"/>
<dbReference type="PANTHER" id="PTHR32004:SF1">
    <property type="entry name" value="TRNA LIGASE"/>
    <property type="match status" value="1"/>
</dbReference>
<comment type="caution">
    <text evidence="2">The sequence shown here is derived from an EMBL/GenBank/DDBJ whole genome shotgun (WGS) entry which is preliminary data.</text>
</comment>
<dbReference type="Pfam" id="PF08303">
    <property type="entry name" value="tRNA_lig_kinase"/>
    <property type="match status" value="1"/>
</dbReference>
<keyword evidence="3" id="KW-1185">Reference proteome</keyword>
<dbReference type="EMBL" id="JAKELL010000002">
    <property type="protein sequence ID" value="KAH9000444.1"/>
    <property type="molecule type" value="Genomic_DNA"/>
</dbReference>
<dbReference type="InterPro" id="IPR027417">
    <property type="entry name" value="P-loop_NTPase"/>
</dbReference>
<dbReference type="GO" id="GO:0005524">
    <property type="term" value="F:ATP binding"/>
    <property type="evidence" value="ECO:0007669"/>
    <property type="project" value="InterPro"/>
</dbReference>
<dbReference type="GO" id="GO:0006388">
    <property type="term" value="P:tRNA splicing, via endonucleolytic cleavage and ligation"/>
    <property type="evidence" value="ECO:0007669"/>
    <property type="project" value="InterPro"/>
</dbReference>
<dbReference type="GO" id="GO:0005634">
    <property type="term" value="C:nucleus"/>
    <property type="evidence" value="ECO:0007669"/>
    <property type="project" value="TreeGrafter"/>
</dbReference>
<protein>
    <submittedName>
        <fullName evidence="2">tRNA ligase kinase domain-containing protein</fullName>
    </submittedName>
</protein>
<evidence type="ECO:0000313" key="3">
    <source>
        <dbReference type="Proteomes" id="UP001201163"/>
    </source>
</evidence>
<feature type="non-terminal residue" evidence="2">
    <location>
        <position position="207"/>
    </location>
</feature>
<organism evidence="2 3">
    <name type="scientific">Lactarius akahatsu</name>
    <dbReference type="NCBI Taxonomy" id="416441"/>
    <lineage>
        <taxon>Eukaryota</taxon>
        <taxon>Fungi</taxon>
        <taxon>Dikarya</taxon>
        <taxon>Basidiomycota</taxon>
        <taxon>Agaricomycotina</taxon>
        <taxon>Agaricomycetes</taxon>
        <taxon>Russulales</taxon>
        <taxon>Russulaceae</taxon>
        <taxon>Lactarius</taxon>
    </lineage>
</organism>
<name>A0AAD4LPV2_9AGAM</name>
<sequence>KAESAEGVSAASDKPFGKTIIMPVAIPGVGKTTIAVALAELFQFGHTQSDDVRAKKRGPAFIQNVKKLLQSHDVVIADKNNHLHMHRRALRDAVKGTHPPVRLLALHWPLDQPHAETHRICADRILLRGTNHQTLHADQEGKTHESVLWQFLRTTEPLADGEADTVIEMDVREDLEHALSRAIDAIVRVLGLPLPDPERVGAALARA</sequence>
<gene>
    <name evidence="2" type="ORF">EDB92DRAFT_1779820</name>
</gene>
<dbReference type="SUPFAM" id="SSF52540">
    <property type="entry name" value="P-loop containing nucleoside triphosphate hydrolases"/>
    <property type="match status" value="1"/>
</dbReference>
<dbReference type="GO" id="GO:0003972">
    <property type="term" value="F:RNA ligase (ATP) activity"/>
    <property type="evidence" value="ECO:0007669"/>
    <property type="project" value="InterPro"/>
</dbReference>
<dbReference type="PANTHER" id="PTHR32004">
    <property type="entry name" value="TRNA LIGASE"/>
    <property type="match status" value="1"/>
</dbReference>
<proteinExistence type="predicted"/>
<keyword evidence="2" id="KW-0436">Ligase</keyword>
<accession>A0AAD4LPV2</accession>
<dbReference type="InterPro" id="IPR015966">
    <property type="entry name" value="tRNA_lig_kin_fungi"/>
</dbReference>
<reference evidence="2" key="1">
    <citation type="submission" date="2022-01" db="EMBL/GenBank/DDBJ databases">
        <title>Comparative genomics reveals a dynamic genome evolution in the ectomycorrhizal milk-cap (Lactarius) mushrooms.</title>
        <authorList>
            <consortium name="DOE Joint Genome Institute"/>
            <person name="Lebreton A."/>
            <person name="Tang N."/>
            <person name="Kuo A."/>
            <person name="LaButti K."/>
            <person name="Drula E."/>
            <person name="Barry K."/>
            <person name="Clum A."/>
            <person name="Lipzen A."/>
            <person name="Mousain D."/>
            <person name="Ng V."/>
            <person name="Wang R."/>
            <person name="Wang X."/>
            <person name="Dai Y."/>
            <person name="Henrissat B."/>
            <person name="Grigoriev I.V."/>
            <person name="Guerin-Laguette A."/>
            <person name="Yu F."/>
            <person name="Martin F.M."/>
        </authorList>
    </citation>
    <scope>NUCLEOTIDE SEQUENCE</scope>
    <source>
        <strain evidence="2">QP</strain>
    </source>
</reference>
<dbReference type="Proteomes" id="UP001201163">
    <property type="component" value="Unassembled WGS sequence"/>
</dbReference>